<feature type="transmembrane region" description="Helical" evidence="7">
    <location>
        <begin position="266"/>
        <end position="282"/>
    </location>
</feature>
<feature type="transmembrane region" description="Helical" evidence="7">
    <location>
        <begin position="84"/>
        <end position="105"/>
    </location>
</feature>
<keyword evidence="5" id="KW-0046">Antibiotic resistance</keyword>
<evidence type="ECO:0000256" key="6">
    <source>
        <dbReference type="SAM" id="MobiDB-lite"/>
    </source>
</evidence>
<feature type="transmembrane region" description="Helical" evidence="7">
    <location>
        <begin position="367"/>
        <end position="387"/>
    </location>
</feature>
<organism evidence="9 10">
    <name type="scientific">Wenjunlia tyrosinilytica</name>
    <dbReference type="NCBI Taxonomy" id="1544741"/>
    <lineage>
        <taxon>Bacteria</taxon>
        <taxon>Bacillati</taxon>
        <taxon>Actinomycetota</taxon>
        <taxon>Actinomycetes</taxon>
        <taxon>Kitasatosporales</taxon>
        <taxon>Streptomycetaceae</taxon>
        <taxon>Wenjunlia</taxon>
    </lineage>
</organism>
<feature type="transmembrane region" description="Helical" evidence="7">
    <location>
        <begin position="393"/>
        <end position="419"/>
    </location>
</feature>
<dbReference type="InterPro" id="IPR011701">
    <property type="entry name" value="MFS"/>
</dbReference>
<feature type="transmembrane region" description="Helical" evidence="7">
    <location>
        <begin position="149"/>
        <end position="168"/>
    </location>
</feature>
<dbReference type="GO" id="GO:0046677">
    <property type="term" value="P:response to antibiotic"/>
    <property type="evidence" value="ECO:0007669"/>
    <property type="project" value="UniProtKB-KW"/>
</dbReference>
<reference evidence="9" key="1">
    <citation type="journal article" date="2014" name="Int. J. Syst. Evol. Microbiol.">
        <title>Complete genome sequence of Corynebacterium casei LMG S-19264T (=DSM 44701T), isolated from a smear-ripened cheese.</title>
        <authorList>
            <consortium name="US DOE Joint Genome Institute (JGI-PGF)"/>
            <person name="Walter F."/>
            <person name="Albersmeier A."/>
            <person name="Kalinowski J."/>
            <person name="Ruckert C."/>
        </authorList>
    </citation>
    <scope>NUCLEOTIDE SEQUENCE</scope>
    <source>
        <strain evidence="9">CGMCC 4.7201</strain>
    </source>
</reference>
<dbReference type="CDD" id="cd17321">
    <property type="entry name" value="MFS_MMR_MDR_like"/>
    <property type="match status" value="1"/>
</dbReference>
<feature type="transmembrane region" description="Helical" evidence="7">
    <location>
        <begin position="235"/>
        <end position="254"/>
    </location>
</feature>
<dbReference type="GO" id="GO:0022857">
    <property type="term" value="F:transmembrane transporter activity"/>
    <property type="evidence" value="ECO:0007669"/>
    <property type="project" value="InterPro"/>
</dbReference>
<accession>A0A917ZEQ6</accession>
<dbReference type="AlphaFoldDB" id="A0A917ZEQ6"/>
<keyword evidence="10" id="KW-1185">Reference proteome</keyword>
<feature type="transmembrane region" description="Helical" evidence="7">
    <location>
        <begin position="175"/>
        <end position="194"/>
    </location>
</feature>
<dbReference type="Gene3D" id="1.20.1720.10">
    <property type="entry name" value="Multidrug resistance protein D"/>
    <property type="match status" value="1"/>
</dbReference>
<dbReference type="PANTHER" id="PTHR42718">
    <property type="entry name" value="MAJOR FACILITATOR SUPERFAMILY MULTIDRUG TRANSPORTER MFSC"/>
    <property type="match status" value="1"/>
</dbReference>
<comment type="caution">
    <text evidence="9">The sequence shown here is derived from an EMBL/GenBank/DDBJ whole genome shotgun (WGS) entry which is preliminary data.</text>
</comment>
<feature type="transmembrane region" description="Helical" evidence="7">
    <location>
        <begin position="517"/>
        <end position="537"/>
    </location>
</feature>
<name>A0A917ZEQ6_9ACTN</name>
<evidence type="ECO:0000313" key="10">
    <source>
        <dbReference type="Proteomes" id="UP000641932"/>
    </source>
</evidence>
<feature type="transmembrane region" description="Helical" evidence="7">
    <location>
        <begin position="49"/>
        <end position="72"/>
    </location>
</feature>
<dbReference type="RefSeq" id="WP_189129568.1">
    <property type="nucleotide sequence ID" value="NZ_BMMS01000001.1"/>
</dbReference>
<feature type="region of interest" description="Disordered" evidence="6">
    <location>
        <begin position="1"/>
        <end position="23"/>
    </location>
</feature>
<dbReference type="EMBL" id="BMMS01000001">
    <property type="protein sequence ID" value="GGO80584.1"/>
    <property type="molecule type" value="Genomic_DNA"/>
</dbReference>
<feature type="transmembrane region" description="Helical" evidence="7">
    <location>
        <begin position="117"/>
        <end position="143"/>
    </location>
</feature>
<evidence type="ECO:0000256" key="2">
    <source>
        <dbReference type="ARBA" id="ARBA00022692"/>
    </source>
</evidence>
<feature type="transmembrane region" description="Helical" evidence="7">
    <location>
        <begin position="440"/>
        <end position="457"/>
    </location>
</feature>
<evidence type="ECO:0000256" key="1">
    <source>
        <dbReference type="ARBA" id="ARBA00004651"/>
    </source>
</evidence>
<feature type="domain" description="Major facilitator superfamily (MFS) profile" evidence="8">
    <location>
        <begin position="50"/>
        <end position="541"/>
    </location>
</feature>
<keyword evidence="3 7" id="KW-1133">Transmembrane helix</keyword>
<feature type="transmembrane region" description="Helical" evidence="7">
    <location>
        <begin position="335"/>
        <end position="355"/>
    </location>
</feature>
<feature type="transmembrane region" description="Helical" evidence="7">
    <location>
        <begin position="302"/>
        <end position="323"/>
    </location>
</feature>
<gene>
    <name evidence="9" type="primary">smvA</name>
    <name evidence="9" type="ORF">GCM10012280_02840</name>
</gene>
<dbReference type="GO" id="GO:0005886">
    <property type="term" value="C:plasma membrane"/>
    <property type="evidence" value="ECO:0007669"/>
    <property type="project" value="UniProtKB-SubCell"/>
</dbReference>
<dbReference type="Proteomes" id="UP000641932">
    <property type="component" value="Unassembled WGS sequence"/>
</dbReference>
<evidence type="ECO:0000256" key="4">
    <source>
        <dbReference type="ARBA" id="ARBA00023136"/>
    </source>
</evidence>
<dbReference type="PANTHER" id="PTHR42718:SF42">
    <property type="entry name" value="EXPORT PROTEIN"/>
    <property type="match status" value="1"/>
</dbReference>
<proteinExistence type="predicted"/>
<protein>
    <submittedName>
        <fullName evidence="9">MFS transporter</fullName>
    </submittedName>
</protein>
<comment type="subcellular location">
    <subcellularLocation>
        <location evidence="1">Cell membrane</location>
        <topology evidence="1">Multi-pass membrane protein</topology>
    </subcellularLocation>
</comment>
<dbReference type="Pfam" id="PF07690">
    <property type="entry name" value="MFS_1"/>
    <property type="match status" value="1"/>
</dbReference>
<keyword evidence="2 7" id="KW-0812">Transmembrane</keyword>
<dbReference type="SUPFAM" id="SSF103473">
    <property type="entry name" value="MFS general substrate transporter"/>
    <property type="match status" value="1"/>
</dbReference>
<evidence type="ECO:0000313" key="9">
    <source>
        <dbReference type="EMBL" id="GGO80584.1"/>
    </source>
</evidence>
<feature type="transmembrane region" description="Helical" evidence="7">
    <location>
        <begin position="200"/>
        <end position="223"/>
    </location>
</feature>
<reference evidence="9" key="2">
    <citation type="submission" date="2020-09" db="EMBL/GenBank/DDBJ databases">
        <authorList>
            <person name="Sun Q."/>
            <person name="Zhou Y."/>
        </authorList>
    </citation>
    <scope>NUCLEOTIDE SEQUENCE</scope>
    <source>
        <strain evidence="9">CGMCC 4.7201</strain>
    </source>
</reference>
<sequence length="564" mass="58163">MPVNEGPEPLPTRGRAGGVPGGLGPRVEERVTAAGRAPEGFAAPDRARLVLLSLILVSAVANLNLSVANVALPDIGRAFDASQAGLDLVAIGYSLGLAASVIYLGAIGDRHGRKMMLVLGMALSVPACLLAAFAPSVGVLVLARVLGGVSAGMAFPTTLALITALWSGSPRTRCIALWSGVGGGISAVGPLAAGAVLQHWWWGSVFLITLPLAAVALAMAWFFVPSHANEAEGPVDNLGGVLSIAFVASLVLAISFAPAPGRTDETLALAVAAVLTGAAFFVRQRKASAPLYDLHVAGRRVFWVAACAGMIVFGTLMGSLFVGQQFLQNVLGYSTLEAGAAILPAAVLMVLAAPLSARAVNVHGSRFALLAGYGFCLLGFVTMLVLWKEGAHYWRVALGYALVGAGVGLAGTPASHSLTGSVPVRRAGMASGTADLQRDLGGAVMQSILGALLAAGYSRQFAKAIGGAPDQQRISDGVRNQLEKSFSGASQVAERYPRYAEEITHAARGSFLSGSDWAYAAGILSILLGASLVFFLFPGRDREKELLAGYAAEDSGKRTRPRSR</sequence>
<evidence type="ECO:0000259" key="8">
    <source>
        <dbReference type="PROSITE" id="PS50850"/>
    </source>
</evidence>
<dbReference type="InterPro" id="IPR036259">
    <property type="entry name" value="MFS_trans_sf"/>
</dbReference>
<dbReference type="PROSITE" id="PS50850">
    <property type="entry name" value="MFS"/>
    <property type="match status" value="1"/>
</dbReference>
<evidence type="ECO:0000256" key="5">
    <source>
        <dbReference type="ARBA" id="ARBA00023251"/>
    </source>
</evidence>
<dbReference type="InterPro" id="IPR020846">
    <property type="entry name" value="MFS_dom"/>
</dbReference>
<keyword evidence="4 7" id="KW-0472">Membrane</keyword>
<dbReference type="Gene3D" id="1.20.1250.20">
    <property type="entry name" value="MFS general substrate transporter like domains"/>
    <property type="match status" value="1"/>
</dbReference>
<evidence type="ECO:0000256" key="3">
    <source>
        <dbReference type="ARBA" id="ARBA00022989"/>
    </source>
</evidence>
<evidence type="ECO:0000256" key="7">
    <source>
        <dbReference type="SAM" id="Phobius"/>
    </source>
</evidence>